<dbReference type="GO" id="GO:0030295">
    <property type="term" value="F:protein kinase activator activity"/>
    <property type="evidence" value="ECO:0007669"/>
    <property type="project" value="TreeGrafter"/>
</dbReference>
<evidence type="ECO:0000256" key="9">
    <source>
        <dbReference type="ARBA" id="ARBA00023012"/>
    </source>
</evidence>
<comment type="catalytic activity">
    <reaction evidence="1">
        <text>ATP + protein L-histidine = ADP + protein N-phospho-L-histidine.</text>
        <dbReference type="EC" id="2.7.13.3"/>
    </reaction>
</comment>
<dbReference type="GeneID" id="94445139"/>
<dbReference type="PANTHER" id="PTHR42878">
    <property type="entry name" value="TWO-COMPONENT HISTIDINE KINASE"/>
    <property type="match status" value="1"/>
</dbReference>
<name>A0A0F0KVR3_9MICO</name>
<keyword evidence="6" id="KW-0547">Nucleotide-binding</keyword>
<dbReference type="InterPro" id="IPR003594">
    <property type="entry name" value="HATPase_dom"/>
</dbReference>
<dbReference type="Gene3D" id="3.30.565.10">
    <property type="entry name" value="Histidine kinase-like ATPase, C-terminal domain"/>
    <property type="match status" value="1"/>
</dbReference>
<keyword evidence="11" id="KW-1133">Transmembrane helix</keyword>
<dbReference type="KEGG" id="mfol:DXT68_12110"/>
<keyword evidence="5 13" id="KW-0808">Transferase</keyword>
<dbReference type="InterPro" id="IPR004358">
    <property type="entry name" value="Sig_transdc_His_kin-like_C"/>
</dbReference>
<evidence type="ECO:0000256" key="11">
    <source>
        <dbReference type="SAM" id="Phobius"/>
    </source>
</evidence>
<dbReference type="PRINTS" id="PR00344">
    <property type="entry name" value="BCTRLSENSOR"/>
</dbReference>
<dbReference type="InterPro" id="IPR005467">
    <property type="entry name" value="His_kinase_dom"/>
</dbReference>
<comment type="caution">
    <text evidence="13">The sequence shown here is derived from an EMBL/GenBank/DDBJ whole genome shotgun (WGS) entry which is preliminary data.</text>
</comment>
<keyword evidence="11" id="KW-0472">Membrane</keyword>
<keyword evidence="7 13" id="KW-0418">Kinase</keyword>
<dbReference type="SMART" id="SM00388">
    <property type="entry name" value="HisKA"/>
    <property type="match status" value="1"/>
</dbReference>
<dbReference type="GO" id="GO:0007234">
    <property type="term" value="P:osmosensory signaling via phosphorelay pathway"/>
    <property type="evidence" value="ECO:0007669"/>
    <property type="project" value="TreeGrafter"/>
</dbReference>
<evidence type="ECO:0000256" key="1">
    <source>
        <dbReference type="ARBA" id="ARBA00000085"/>
    </source>
</evidence>
<dbReference type="SMART" id="SM00387">
    <property type="entry name" value="HATPase_c"/>
    <property type="match status" value="1"/>
</dbReference>
<gene>
    <name evidence="13" type="primary">yycG_1</name>
    <name evidence="13" type="ORF">RN50_00754</name>
</gene>
<evidence type="ECO:0000256" key="8">
    <source>
        <dbReference type="ARBA" id="ARBA00022840"/>
    </source>
</evidence>
<reference evidence="13 14" key="1">
    <citation type="submission" date="2015-02" db="EMBL/GenBank/DDBJ databases">
        <title>Draft genome sequences of ten Microbacterium spp. with emphasis on heavy metal contaminated environments.</title>
        <authorList>
            <person name="Corretto E."/>
        </authorList>
    </citation>
    <scope>NUCLEOTIDE SEQUENCE [LARGE SCALE GENOMIC DNA]</scope>
    <source>
        <strain evidence="13 14">DSM 12966</strain>
    </source>
</reference>
<keyword evidence="8" id="KW-0067">ATP-binding</keyword>
<evidence type="ECO:0000313" key="13">
    <source>
        <dbReference type="EMBL" id="KJL24175.1"/>
    </source>
</evidence>
<dbReference type="GO" id="GO:0005524">
    <property type="term" value="F:ATP binding"/>
    <property type="evidence" value="ECO:0007669"/>
    <property type="project" value="UniProtKB-KW"/>
</dbReference>
<accession>A0A0F0KVR3</accession>
<dbReference type="RefSeq" id="WP_052677635.1">
    <property type="nucleotide sequence ID" value="NZ_CP031425.1"/>
</dbReference>
<dbReference type="Pfam" id="PF00512">
    <property type="entry name" value="HisKA"/>
    <property type="match status" value="1"/>
</dbReference>
<dbReference type="Pfam" id="PF02518">
    <property type="entry name" value="HATPase_c"/>
    <property type="match status" value="1"/>
</dbReference>
<dbReference type="PROSITE" id="PS50109">
    <property type="entry name" value="HIS_KIN"/>
    <property type="match status" value="1"/>
</dbReference>
<feature type="transmembrane region" description="Helical" evidence="11">
    <location>
        <begin position="7"/>
        <end position="29"/>
    </location>
</feature>
<dbReference type="Proteomes" id="UP000033572">
    <property type="component" value="Unassembled WGS sequence"/>
</dbReference>
<dbReference type="EC" id="2.7.13.3" evidence="3"/>
<organism evidence="13 14">
    <name type="scientific">Microbacterium foliorum</name>
    <dbReference type="NCBI Taxonomy" id="104336"/>
    <lineage>
        <taxon>Bacteria</taxon>
        <taxon>Bacillati</taxon>
        <taxon>Actinomycetota</taxon>
        <taxon>Actinomycetes</taxon>
        <taxon>Micrococcales</taxon>
        <taxon>Microbacteriaceae</taxon>
        <taxon>Microbacterium</taxon>
    </lineage>
</organism>
<keyword evidence="14" id="KW-1185">Reference proteome</keyword>
<feature type="transmembrane region" description="Helical" evidence="11">
    <location>
        <begin position="41"/>
        <end position="63"/>
    </location>
</feature>
<dbReference type="InterPro" id="IPR036890">
    <property type="entry name" value="HATPase_C_sf"/>
</dbReference>
<evidence type="ECO:0000256" key="7">
    <source>
        <dbReference type="ARBA" id="ARBA00022777"/>
    </source>
</evidence>
<protein>
    <recommendedName>
        <fullName evidence="10">Sensor-like histidine kinase SenX3</fullName>
        <ecNumber evidence="3">2.7.13.3</ecNumber>
    </recommendedName>
</protein>
<dbReference type="CDD" id="cd00082">
    <property type="entry name" value="HisKA"/>
    <property type="match status" value="1"/>
</dbReference>
<dbReference type="GO" id="GO:0005886">
    <property type="term" value="C:plasma membrane"/>
    <property type="evidence" value="ECO:0007669"/>
    <property type="project" value="UniProtKB-SubCell"/>
</dbReference>
<dbReference type="GO" id="GO:0000156">
    <property type="term" value="F:phosphorelay response regulator activity"/>
    <property type="evidence" value="ECO:0007669"/>
    <property type="project" value="TreeGrafter"/>
</dbReference>
<dbReference type="InterPro" id="IPR036097">
    <property type="entry name" value="HisK_dim/P_sf"/>
</dbReference>
<dbReference type="SUPFAM" id="SSF47384">
    <property type="entry name" value="Homodimeric domain of signal transducing histidine kinase"/>
    <property type="match status" value="1"/>
</dbReference>
<proteinExistence type="predicted"/>
<dbReference type="InterPro" id="IPR050351">
    <property type="entry name" value="BphY/WalK/GraS-like"/>
</dbReference>
<dbReference type="AlphaFoldDB" id="A0A0F0KVR3"/>
<dbReference type="Gene3D" id="1.10.287.130">
    <property type="match status" value="1"/>
</dbReference>
<sequence>MKRATDVTLGVLTAVPIVTCAAVAGTMLLTGDPRILAIDLALPAGVAIVGVAVSVLPLSALLARRVRARATARLAESHAAAAQAAASQARADHRRFLARLDHELKNPLTAIRATAVAAQEGDESDAWRTVDVQATKLSTLVRDLRKLAELESRPLETETVVLEDLLNEAIEALVDQQPAARGRVTLSVTRVPWAVPPLPLDLDLISLAVDNVLSNAAKYSARGPIEVRLREHEGWALIEVADAGRGIPAAELPIVFDELARAQNARDVSGSGIGLSLVTTVMRLHGGDVSIRSAEGAGSLVTLRLPLHRIR</sequence>
<feature type="domain" description="Histidine kinase" evidence="12">
    <location>
        <begin position="99"/>
        <end position="309"/>
    </location>
</feature>
<dbReference type="PANTHER" id="PTHR42878:SF7">
    <property type="entry name" value="SENSOR HISTIDINE KINASE GLRK"/>
    <property type="match status" value="1"/>
</dbReference>
<dbReference type="GO" id="GO:0000155">
    <property type="term" value="F:phosphorelay sensor kinase activity"/>
    <property type="evidence" value="ECO:0007669"/>
    <property type="project" value="InterPro"/>
</dbReference>
<keyword evidence="4" id="KW-0597">Phosphoprotein</keyword>
<evidence type="ECO:0000256" key="6">
    <source>
        <dbReference type="ARBA" id="ARBA00022741"/>
    </source>
</evidence>
<dbReference type="PATRIC" id="fig|104336.4.peg.775"/>
<evidence type="ECO:0000256" key="2">
    <source>
        <dbReference type="ARBA" id="ARBA00004236"/>
    </source>
</evidence>
<evidence type="ECO:0000256" key="10">
    <source>
        <dbReference type="ARBA" id="ARBA00039401"/>
    </source>
</evidence>
<dbReference type="EMBL" id="JYIU01000033">
    <property type="protein sequence ID" value="KJL24175.1"/>
    <property type="molecule type" value="Genomic_DNA"/>
</dbReference>
<evidence type="ECO:0000256" key="3">
    <source>
        <dbReference type="ARBA" id="ARBA00012438"/>
    </source>
</evidence>
<comment type="subcellular location">
    <subcellularLocation>
        <location evidence="2">Cell membrane</location>
    </subcellularLocation>
</comment>
<evidence type="ECO:0000259" key="12">
    <source>
        <dbReference type="PROSITE" id="PS50109"/>
    </source>
</evidence>
<dbReference type="InterPro" id="IPR003661">
    <property type="entry name" value="HisK_dim/P_dom"/>
</dbReference>
<keyword evidence="9" id="KW-0902">Two-component regulatory system</keyword>
<evidence type="ECO:0000256" key="5">
    <source>
        <dbReference type="ARBA" id="ARBA00022679"/>
    </source>
</evidence>
<evidence type="ECO:0000313" key="14">
    <source>
        <dbReference type="Proteomes" id="UP000033572"/>
    </source>
</evidence>
<dbReference type="CDD" id="cd00075">
    <property type="entry name" value="HATPase"/>
    <property type="match status" value="1"/>
</dbReference>
<keyword evidence="11" id="KW-0812">Transmembrane</keyword>
<evidence type="ECO:0000256" key="4">
    <source>
        <dbReference type="ARBA" id="ARBA00022553"/>
    </source>
</evidence>
<dbReference type="SUPFAM" id="SSF55874">
    <property type="entry name" value="ATPase domain of HSP90 chaperone/DNA topoisomerase II/histidine kinase"/>
    <property type="match status" value="1"/>
</dbReference>